<feature type="region of interest" description="Disordered" evidence="1">
    <location>
        <begin position="107"/>
        <end position="144"/>
    </location>
</feature>
<accession>A0A1I0XIX0</accession>
<feature type="transmembrane region" description="Helical" evidence="2">
    <location>
        <begin position="75"/>
        <end position="94"/>
    </location>
</feature>
<name>A0A1I0XIX0_9ACTN</name>
<dbReference type="Proteomes" id="UP000199113">
    <property type="component" value="Unassembled WGS sequence"/>
</dbReference>
<evidence type="ECO:0000256" key="2">
    <source>
        <dbReference type="SAM" id="Phobius"/>
    </source>
</evidence>
<evidence type="ECO:0000256" key="1">
    <source>
        <dbReference type="SAM" id="MobiDB-lite"/>
    </source>
</evidence>
<reference evidence="3" key="1">
    <citation type="submission" date="2016-10" db="EMBL/GenBank/DDBJ databases">
        <authorList>
            <person name="de Groot N.N."/>
        </authorList>
    </citation>
    <scope>NUCLEOTIDE SEQUENCE [LARGE SCALE GENOMIC DNA]</scope>
    <source>
        <strain evidence="3">CGMCC 1.10697</strain>
    </source>
</reference>
<organism evidence="3 4">
    <name type="scientific">Nocardioides alpinus</name>
    <dbReference type="NCBI Taxonomy" id="748909"/>
    <lineage>
        <taxon>Bacteria</taxon>
        <taxon>Bacillati</taxon>
        <taxon>Actinomycetota</taxon>
        <taxon>Actinomycetes</taxon>
        <taxon>Propionibacteriales</taxon>
        <taxon>Nocardioidaceae</taxon>
        <taxon>Nocardioides</taxon>
    </lineage>
</organism>
<keyword evidence="2" id="KW-0812">Transmembrane</keyword>
<evidence type="ECO:0000313" key="3">
    <source>
        <dbReference type="EMBL" id="SFB00952.1"/>
    </source>
</evidence>
<keyword evidence="2" id="KW-0472">Membrane</keyword>
<dbReference type="AlphaFoldDB" id="A0A1I0XIX0"/>
<keyword evidence="2" id="KW-1133">Transmembrane helix</keyword>
<proteinExistence type="predicted"/>
<sequence length="144" mass="15059">MPASMGDTLLLVTTPVSLSDSSRRAHARWARRVALLASAPALALLAAPARADVPEGWGGETEQAGLDFLHALGLYLGAPLLLFVLIVLAVYLPAMVRGEKLLPDHTGHQQLPEGQWIGGPRQGVAELPGPDGDDSRAGGASAQW</sequence>
<gene>
    <name evidence="3" type="ORF">SAMN05192575_102456</name>
</gene>
<dbReference type="STRING" id="748909.SAMN05192575_102456"/>
<protein>
    <submittedName>
        <fullName evidence="3">Uncharacterized protein</fullName>
    </submittedName>
</protein>
<dbReference type="EMBL" id="FOKC01000002">
    <property type="protein sequence ID" value="SFB00952.1"/>
    <property type="molecule type" value="Genomic_DNA"/>
</dbReference>
<evidence type="ECO:0000313" key="4">
    <source>
        <dbReference type="Proteomes" id="UP000199113"/>
    </source>
</evidence>